<accession>A0A841TI56</accession>
<evidence type="ECO:0000313" key="2">
    <source>
        <dbReference type="Proteomes" id="UP000574133"/>
    </source>
</evidence>
<dbReference type="EMBL" id="JACJVN010000057">
    <property type="protein sequence ID" value="MBB6678627.1"/>
    <property type="molecule type" value="Genomic_DNA"/>
</dbReference>
<protein>
    <submittedName>
        <fullName evidence="1">Uncharacterized protein</fullName>
    </submittedName>
</protein>
<dbReference type="Proteomes" id="UP000574133">
    <property type="component" value="Unassembled WGS sequence"/>
</dbReference>
<proteinExistence type="predicted"/>
<gene>
    <name evidence="1" type="ORF">H4Q31_15155</name>
</gene>
<evidence type="ECO:0000313" key="1">
    <source>
        <dbReference type="EMBL" id="MBB6678627.1"/>
    </source>
</evidence>
<keyword evidence="2" id="KW-1185">Reference proteome</keyword>
<dbReference type="RefSeq" id="WP_185179889.1">
    <property type="nucleotide sequence ID" value="NZ_JACJVN010000057.1"/>
</dbReference>
<dbReference type="AlphaFoldDB" id="A0A841TI56"/>
<name>A0A841TI56_9BACL</name>
<organism evidence="1 2">
    <name type="scientific">Cohnella lubricantis</name>
    <dbReference type="NCBI Taxonomy" id="2163172"/>
    <lineage>
        <taxon>Bacteria</taxon>
        <taxon>Bacillati</taxon>
        <taxon>Bacillota</taxon>
        <taxon>Bacilli</taxon>
        <taxon>Bacillales</taxon>
        <taxon>Paenibacillaceae</taxon>
        <taxon>Cohnella</taxon>
    </lineage>
</organism>
<comment type="caution">
    <text evidence="1">The sequence shown here is derived from an EMBL/GenBank/DDBJ whole genome shotgun (WGS) entry which is preliminary data.</text>
</comment>
<reference evidence="1 2" key="1">
    <citation type="submission" date="2020-08" db="EMBL/GenBank/DDBJ databases">
        <title>Cohnella phylogeny.</title>
        <authorList>
            <person name="Dunlap C."/>
        </authorList>
    </citation>
    <scope>NUCLEOTIDE SEQUENCE [LARGE SCALE GENOMIC DNA]</scope>
    <source>
        <strain evidence="1 2">DSM 103658</strain>
    </source>
</reference>
<feature type="non-terminal residue" evidence="1">
    <location>
        <position position="1"/>
    </location>
</feature>
<sequence>AVGAHVVDLIDFFRPKHHILANVVDPIDFFCPNHRIRMDVGDLFDFFTDENAQNKLKKPACAGS</sequence>